<proteinExistence type="predicted"/>
<feature type="region of interest" description="Disordered" evidence="2">
    <location>
        <begin position="78"/>
        <end position="122"/>
    </location>
</feature>
<dbReference type="GO" id="GO:0046872">
    <property type="term" value="F:metal ion binding"/>
    <property type="evidence" value="ECO:0007669"/>
    <property type="project" value="InterPro"/>
</dbReference>
<dbReference type="SUPFAM" id="SSF55008">
    <property type="entry name" value="HMA, heavy metal-associated domain"/>
    <property type="match status" value="1"/>
</dbReference>
<dbReference type="EMBL" id="OX465083">
    <property type="protein sequence ID" value="CAI9292454.1"/>
    <property type="molecule type" value="Genomic_DNA"/>
</dbReference>
<dbReference type="PANTHER" id="PTHR47005">
    <property type="entry name" value="HEAVY METAL TRANSPORT/DETOXIFICATION SUPERFAMILY PROTEIN"/>
    <property type="match status" value="1"/>
</dbReference>
<dbReference type="Proteomes" id="UP001177003">
    <property type="component" value="Chromosome 7"/>
</dbReference>
<dbReference type="PROSITE" id="PS50846">
    <property type="entry name" value="HMA_2"/>
    <property type="match status" value="1"/>
</dbReference>
<dbReference type="PANTHER" id="PTHR47005:SF5">
    <property type="entry name" value="HEAVY METAL TRANSPORT_DETOXIFICATION SUPERFAMILY PROTEIN"/>
    <property type="match status" value="1"/>
</dbReference>
<dbReference type="Gene3D" id="3.30.70.100">
    <property type="match status" value="1"/>
</dbReference>
<evidence type="ECO:0000313" key="4">
    <source>
        <dbReference type="EMBL" id="CAI9292454.1"/>
    </source>
</evidence>
<keyword evidence="5" id="KW-1185">Reference proteome</keyword>
<dbReference type="InterPro" id="IPR006121">
    <property type="entry name" value="HMA_dom"/>
</dbReference>
<name>A0AA35ZH19_LACSI</name>
<organism evidence="4 5">
    <name type="scientific">Lactuca saligna</name>
    <name type="common">Willowleaf lettuce</name>
    <dbReference type="NCBI Taxonomy" id="75948"/>
    <lineage>
        <taxon>Eukaryota</taxon>
        <taxon>Viridiplantae</taxon>
        <taxon>Streptophyta</taxon>
        <taxon>Embryophyta</taxon>
        <taxon>Tracheophyta</taxon>
        <taxon>Spermatophyta</taxon>
        <taxon>Magnoliopsida</taxon>
        <taxon>eudicotyledons</taxon>
        <taxon>Gunneridae</taxon>
        <taxon>Pentapetalae</taxon>
        <taxon>asterids</taxon>
        <taxon>campanulids</taxon>
        <taxon>Asterales</taxon>
        <taxon>Asteraceae</taxon>
        <taxon>Cichorioideae</taxon>
        <taxon>Cichorieae</taxon>
        <taxon>Lactucinae</taxon>
        <taxon>Lactuca</taxon>
    </lineage>
</organism>
<evidence type="ECO:0000313" key="5">
    <source>
        <dbReference type="Proteomes" id="UP001177003"/>
    </source>
</evidence>
<evidence type="ECO:0000259" key="3">
    <source>
        <dbReference type="PROSITE" id="PS50846"/>
    </source>
</evidence>
<feature type="domain" description="HMA" evidence="3">
    <location>
        <begin position="8"/>
        <end position="72"/>
    </location>
</feature>
<feature type="compositionally biased region" description="Basic and acidic residues" evidence="2">
    <location>
        <begin position="78"/>
        <end position="98"/>
    </location>
</feature>
<evidence type="ECO:0000256" key="1">
    <source>
        <dbReference type="ARBA" id="ARBA00004170"/>
    </source>
</evidence>
<comment type="subcellular location">
    <subcellularLocation>
        <location evidence="1">Membrane</location>
        <topology evidence="1">Peripheral membrane protein</topology>
    </subcellularLocation>
</comment>
<reference evidence="4" key="1">
    <citation type="submission" date="2023-04" db="EMBL/GenBank/DDBJ databases">
        <authorList>
            <person name="Vijverberg K."/>
            <person name="Xiong W."/>
            <person name="Schranz E."/>
        </authorList>
    </citation>
    <scope>NUCLEOTIDE SEQUENCE</scope>
</reference>
<accession>A0AA35ZH19</accession>
<dbReference type="GO" id="GO:0009626">
    <property type="term" value="P:plant-type hypersensitive response"/>
    <property type="evidence" value="ECO:0007669"/>
    <property type="project" value="UniProtKB-KW"/>
</dbReference>
<protein>
    <recommendedName>
        <fullName evidence="3">HMA domain-containing protein</fullName>
    </recommendedName>
</protein>
<dbReference type="GO" id="GO:0016020">
    <property type="term" value="C:membrane"/>
    <property type="evidence" value="ECO:0007669"/>
    <property type="project" value="UniProtKB-SubCell"/>
</dbReference>
<dbReference type="AlphaFoldDB" id="A0AA35ZH19"/>
<sequence length="200" mass="22036">MAPPHEKVTKMVLDVDLKCSDCYKKVKKILCKIPEIRDQEYDVEKNKVKITVVCCSPEKIRDKLCHKGGSSIQKIEVVVEKPKDSKPSDKDKPKDAAGKPKAAKGDAPPPQPKKSEPKPEVAKMVVEPVQGYPQMYPPNYAVVGYGYEGYGGSYPPPAPPQPSGYGYGYGYGYGHDHGYNGVGNRHDYFSEENPQGCSVM</sequence>
<gene>
    <name evidence="4" type="ORF">LSALG_LOCUS31525</name>
</gene>
<evidence type="ECO:0000256" key="2">
    <source>
        <dbReference type="SAM" id="MobiDB-lite"/>
    </source>
</evidence>
<dbReference type="InterPro" id="IPR036163">
    <property type="entry name" value="HMA_dom_sf"/>
</dbReference>